<evidence type="ECO:0000313" key="1">
    <source>
        <dbReference type="EMBL" id="KAK4823438.1"/>
    </source>
</evidence>
<organism evidence="1 2">
    <name type="scientific">Mycteria americana</name>
    <name type="common">Wood stork</name>
    <dbReference type="NCBI Taxonomy" id="33587"/>
    <lineage>
        <taxon>Eukaryota</taxon>
        <taxon>Metazoa</taxon>
        <taxon>Chordata</taxon>
        <taxon>Craniata</taxon>
        <taxon>Vertebrata</taxon>
        <taxon>Euteleostomi</taxon>
        <taxon>Archelosauria</taxon>
        <taxon>Archosauria</taxon>
        <taxon>Dinosauria</taxon>
        <taxon>Saurischia</taxon>
        <taxon>Theropoda</taxon>
        <taxon>Coelurosauria</taxon>
        <taxon>Aves</taxon>
        <taxon>Neognathae</taxon>
        <taxon>Neoaves</taxon>
        <taxon>Aequornithes</taxon>
        <taxon>Ciconiiformes</taxon>
        <taxon>Ciconiidae</taxon>
        <taxon>Mycteria</taxon>
    </lineage>
</organism>
<dbReference type="AlphaFoldDB" id="A0AAN7N879"/>
<accession>A0AAN7N879</accession>
<evidence type="ECO:0000313" key="2">
    <source>
        <dbReference type="Proteomes" id="UP001333110"/>
    </source>
</evidence>
<proteinExistence type="predicted"/>
<reference evidence="1 2" key="1">
    <citation type="journal article" date="2023" name="J. Hered.">
        <title>Chromosome-level genome of the wood stork (Mycteria americana) provides insight into avian chromosome evolution.</title>
        <authorList>
            <person name="Flamio R. Jr."/>
            <person name="Ramstad K.M."/>
        </authorList>
    </citation>
    <scope>NUCLEOTIDE SEQUENCE [LARGE SCALE GENOMIC DNA]</scope>
    <source>
        <strain evidence="1">JAX WOST 10</strain>
    </source>
</reference>
<keyword evidence="2" id="KW-1185">Reference proteome</keyword>
<gene>
    <name evidence="1" type="ORF">QYF61_002124</name>
</gene>
<comment type="caution">
    <text evidence="1">The sequence shown here is derived from an EMBL/GenBank/DDBJ whole genome shotgun (WGS) entry which is preliminary data.</text>
</comment>
<sequence>MMLINTKLGEVALTPEGCAAIKRDLDRLEKLADRNLMKFNKGELQSLTSEEEQSQAHYMLGANGLESTFAEKNLGILMEHQPAMYPCGKEG</sequence>
<name>A0AAN7N879_MYCAM</name>
<protein>
    <submittedName>
        <fullName evidence="1">Uncharacterized protein</fullName>
    </submittedName>
</protein>
<dbReference type="EMBL" id="JAUNZN010000003">
    <property type="protein sequence ID" value="KAK4823438.1"/>
    <property type="molecule type" value="Genomic_DNA"/>
</dbReference>
<dbReference type="Proteomes" id="UP001333110">
    <property type="component" value="Unassembled WGS sequence"/>
</dbReference>